<evidence type="ECO:0000256" key="6">
    <source>
        <dbReference type="ARBA" id="ARBA00016471"/>
    </source>
</evidence>
<evidence type="ECO:0000313" key="17">
    <source>
        <dbReference type="Proteomes" id="UP000229401"/>
    </source>
</evidence>
<dbReference type="GO" id="GO:0006094">
    <property type="term" value="P:gluconeogenesis"/>
    <property type="evidence" value="ECO:0007669"/>
    <property type="project" value="TreeGrafter"/>
</dbReference>
<dbReference type="HAMAP" id="MF_00145">
    <property type="entry name" value="Phosphoglyc_kinase"/>
    <property type="match status" value="1"/>
</dbReference>
<dbReference type="Pfam" id="PF00162">
    <property type="entry name" value="PGK"/>
    <property type="match status" value="1"/>
</dbReference>
<evidence type="ECO:0000256" key="5">
    <source>
        <dbReference type="ARBA" id="ARBA00013061"/>
    </source>
</evidence>
<dbReference type="PRINTS" id="PR00477">
    <property type="entry name" value="PHGLYCKINASE"/>
</dbReference>
<comment type="catalytic activity">
    <reaction evidence="1 13 15">
        <text>(2R)-3-phosphoglycerate + ATP = (2R)-3-phospho-glyceroyl phosphate + ADP</text>
        <dbReference type="Rhea" id="RHEA:14801"/>
        <dbReference type="ChEBI" id="CHEBI:30616"/>
        <dbReference type="ChEBI" id="CHEBI:57604"/>
        <dbReference type="ChEBI" id="CHEBI:58272"/>
        <dbReference type="ChEBI" id="CHEBI:456216"/>
        <dbReference type="EC" id="2.7.2.3"/>
    </reaction>
</comment>
<dbReference type="InterPro" id="IPR001576">
    <property type="entry name" value="Phosphoglycerate_kinase"/>
</dbReference>
<feature type="binding site" evidence="13">
    <location>
        <position position="157"/>
    </location>
    <ligand>
        <name>substrate</name>
    </ligand>
</feature>
<evidence type="ECO:0000256" key="3">
    <source>
        <dbReference type="ARBA" id="ARBA00008982"/>
    </source>
</evidence>
<keyword evidence="8 13" id="KW-0808">Transferase</keyword>
<comment type="caution">
    <text evidence="16">The sequence shown here is derived from an EMBL/GenBank/DDBJ whole genome shotgun (WGS) entry which is preliminary data.</text>
</comment>
<comment type="subcellular location">
    <subcellularLocation>
        <location evidence="13">Cytoplasm</location>
    </subcellularLocation>
</comment>
<comment type="pathway">
    <text evidence="2 13">Carbohydrate degradation; glycolysis; pyruvate from D-glyceraldehyde 3-phosphate: step 2/5.</text>
</comment>
<proteinExistence type="inferred from homology"/>
<feature type="binding site" evidence="13 14">
    <location>
        <position position="329"/>
    </location>
    <ligand>
        <name>ATP</name>
        <dbReference type="ChEBI" id="CHEBI:30616"/>
    </ligand>
</feature>
<dbReference type="PIRSF" id="PIRSF000724">
    <property type="entry name" value="Pgk"/>
    <property type="match status" value="1"/>
</dbReference>
<dbReference type="AlphaFoldDB" id="A0A2M7QK13"/>
<dbReference type="GO" id="GO:0043531">
    <property type="term" value="F:ADP binding"/>
    <property type="evidence" value="ECO:0007669"/>
    <property type="project" value="TreeGrafter"/>
</dbReference>
<evidence type="ECO:0000256" key="13">
    <source>
        <dbReference type="HAMAP-Rule" id="MF_00145"/>
    </source>
</evidence>
<keyword evidence="9 13" id="KW-0547">Nucleotide-binding</keyword>
<keyword evidence="10 13" id="KW-0418">Kinase</keyword>
<dbReference type="Gene3D" id="3.40.50.1260">
    <property type="entry name" value="Phosphoglycerate kinase, N-terminal domain"/>
    <property type="match status" value="2"/>
</dbReference>
<dbReference type="Proteomes" id="UP000229401">
    <property type="component" value="Unassembled WGS sequence"/>
</dbReference>
<accession>A0A2M7QK13</accession>
<feature type="binding site" evidence="13">
    <location>
        <position position="124"/>
    </location>
    <ligand>
        <name>substrate</name>
    </ligand>
</feature>
<dbReference type="PANTHER" id="PTHR11406">
    <property type="entry name" value="PHOSPHOGLYCERATE KINASE"/>
    <property type="match status" value="1"/>
</dbReference>
<feature type="binding site" evidence="13 14">
    <location>
        <position position="207"/>
    </location>
    <ligand>
        <name>ATP</name>
        <dbReference type="ChEBI" id="CHEBI:30616"/>
    </ligand>
</feature>
<reference evidence="17" key="1">
    <citation type="submission" date="2017-09" db="EMBL/GenBank/DDBJ databases">
        <title>Depth-based differentiation of microbial function through sediment-hosted aquifers and enrichment of novel symbionts in the deep terrestrial subsurface.</title>
        <authorList>
            <person name="Probst A.J."/>
            <person name="Ladd B."/>
            <person name="Jarett J.K."/>
            <person name="Geller-Mcgrath D.E."/>
            <person name="Sieber C.M.K."/>
            <person name="Emerson J.B."/>
            <person name="Anantharaman K."/>
            <person name="Thomas B.C."/>
            <person name="Malmstrom R."/>
            <person name="Stieglmeier M."/>
            <person name="Klingl A."/>
            <person name="Woyke T."/>
            <person name="Ryan C.M."/>
            <person name="Banfield J.F."/>
        </authorList>
    </citation>
    <scope>NUCLEOTIDE SEQUENCE [LARGE SCALE GENOMIC DNA]</scope>
</reference>
<dbReference type="GO" id="GO:0004618">
    <property type="term" value="F:phosphoglycerate kinase activity"/>
    <property type="evidence" value="ECO:0007669"/>
    <property type="project" value="UniProtKB-UniRule"/>
</dbReference>
<feature type="binding site" evidence="13">
    <location>
        <begin position="22"/>
        <end position="24"/>
    </location>
    <ligand>
        <name>substrate</name>
    </ligand>
</feature>
<evidence type="ECO:0000256" key="14">
    <source>
        <dbReference type="PIRSR" id="PIRSR000724-2"/>
    </source>
</evidence>
<dbReference type="GO" id="GO:0005524">
    <property type="term" value="F:ATP binding"/>
    <property type="evidence" value="ECO:0007669"/>
    <property type="project" value="UniProtKB-KW"/>
</dbReference>
<dbReference type="GO" id="GO:0006096">
    <property type="term" value="P:glycolytic process"/>
    <property type="evidence" value="ECO:0007669"/>
    <property type="project" value="UniProtKB-UniRule"/>
</dbReference>
<dbReference type="InterPro" id="IPR036043">
    <property type="entry name" value="Phosphoglycerate_kinase_sf"/>
</dbReference>
<dbReference type="InterPro" id="IPR015824">
    <property type="entry name" value="Phosphoglycerate_kinase_N"/>
</dbReference>
<dbReference type="PANTHER" id="PTHR11406:SF23">
    <property type="entry name" value="PHOSPHOGLYCERATE KINASE 1, CHLOROPLASTIC-RELATED"/>
    <property type="match status" value="1"/>
</dbReference>
<evidence type="ECO:0000256" key="12">
    <source>
        <dbReference type="ARBA" id="ARBA00023152"/>
    </source>
</evidence>
<comment type="subunit">
    <text evidence="4 13">Monomer.</text>
</comment>
<dbReference type="SUPFAM" id="SSF53748">
    <property type="entry name" value="Phosphoglycerate kinase"/>
    <property type="match status" value="1"/>
</dbReference>
<dbReference type="EMBL" id="PFLI01000062">
    <property type="protein sequence ID" value="PIY72286.1"/>
    <property type="molecule type" value="Genomic_DNA"/>
</dbReference>
<organism evidence="16 17">
    <name type="scientific">Candidatus Roizmanbacteria bacterium CG_4_10_14_0_8_um_filter_33_9</name>
    <dbReference type="NCBI Taxonomy" id="1974826"/>
    <lineage>
        <taxon>Bacteria</taxon>
        <taxon>Candidatus Roizmaniibacteriota</taxon>
    </lineage>
</organism>
<feature type="binding site" evidence="13 14">
    <location>
        <begin position="356"/>
        <end position="359"/>
    </location>
    <ligand>
        <name>ATP</name>
        <dbReference type="ChEBI" id="CHEBI:30616"/>
    </ligand>
</feature>
<keyword evidence="11 13" id="KW-0067">ATP-binding</keyword>
<evidence type="ECO:0000256" key="4">
    <source>
        <dbReference type="ARBA" id="ARBA00011245"/>
    </source>
</evidence>
<sequence length="399" mass="43966">MSKITYIDEVEIKNKRVLLRVDYNVSLNKDGTIHDDTRIKNSLPTIEYLLERGNTLILMSHLGNPKGRDKKLSLKPIATRLQTYTPAYHVELINDFLTDDLFKVKEKLNMLSNNKTIYIIENTRFYPGEKKNDSEFAKKLAAFADIYVNDGFGVCHRNDASVIGIPPLLPSYGGLLLKKEVSVITKGIEAPKKPLVVVVAGAKVSTKIGFIKKLLQISDAVLIGGAMANTFLKAQGYEIGCGQFEPEFITAAKEVIEYANKNKKKLLLPTDYRVGNRNDEKTEGVIKKFSNMDANECPLDIGPETEIHYSAIIAQAKTLIWNGPVGYFENPQYALGTEAILKAIIDNTNAVSIIGGGDTLISIKHSSVEGKITHISTGGGAMLELIEKGTLPGIEVLKR</sequence>
<dbReference type="FunFam" id="3.40.50.1260:FF:000031">
    <property type="entry name" value="Phosphoglycerate kinase 1"/>
    <property type="match status" value="1"/>
</dbReference>
<feature type="binding site" evidence="13">
    <location>
        <position position="38"/>
    </location>
    <ligand>
        <name>substrate</name>
    </ligand>
</feature>
<dbReference type="UniPathway" id="UPA00109">
    <property type="reaction ID" value="UER00185"/>
</dbReference>
<evidence type="ECO:0000256" key="8">
    <source>
        <dbReference type="ARBA" id="ARBA00022679"/>
    </source>
</evidence>
<dbReference type="GO" id="GO:0005829">
    <property type="term" value="C:cytosol"/>
    <property type="evidence" value="ECO:0007669"/>
    <property type="project" value="TreeGrafter"/>
</dbReference>
<evidence type="ECO:0000313" key="16">
    <source>
        <dbReference type="EMBL" id="PIY72286.1"/>
    </source>
</evidence>
<evidence type="ECO:0000256" key="15">
    <source>
        <dbReference type="RuleBase" id="RU000532"/>
    </source>
</evidence>
<keyword evidence="7 13" id="KW-0963">Cytoplasm</keyword>
<evidence type="ECO:0000256" key="7">
    <source>
        <dbReference type="ARBA" id="ARBA00022490"/>
    </source>
</evidence>
<keyword evidence="12 13" id="KW-0324">Glycolysis</keyword>
<evidence type="ECO:0000256" key="9">
    <source>
        <dbReference type="ARBA" id="ARBA00022741"/>
    </source>
</evidence>
<gene>
    <name evidence="13 16" type="primary">pgk</name>
    <name evidence="16" type="ORF">COY87_01745</name>
</gene>
<dbReference type="FunFam" id="3.40.50.1260:FF:000006">
    <property type="entry name" value="Phosphoglycerate kinase"/>
    <property type="match status" value="1"/>
</dbReference>
<feature type="binding site" evidence="13">
    <location>
        <begin position="61"/>
        <end position="64"/>
    </location>
    <ligand>
        <name>substrate</name>
    </ligand>
</feature>
<protein>
    <recommendedName>
        <fullName evidence="6 13">Phosphoglycerate kinase</fullName>
        <ecNumber evidence="5 13">2.7.2.3</ecNumber>
    </recommendedName>
</protein>
<comment type="similarity">
    <text evidence="3 13 15">Belongs to the phosphoglycerate kinase family.</text>
</comment>
<comment type="caution">
    <text evidence="13">Lacks conserved residue(s) required for the propagation of feature annotation.</text>
</comment>
<dbReference type="EC" id="2.7.2.3" evidence="5 13"/>
<evidence type="ECO:0000256" key="11">
    <source>
        <dbReference type="ARBA" id="ARBA00022840"/>
    </source>
</evidence>
<evidence type="ECO:0000256" key="10">
    <source>
        <dbReference type="ARBA" id="ARBA00022777"/>
    </source>
</evidence>
<evidence type="ECO:0000256" key="1">
    <source>
        <dbReference type="ARBA" id="ARBA00000642"/>
    </source>
</evidence>
<name>A0A2M7QK13_9BACT</name>
<evidence type="ECO:0000256" key="2">
    <source>
        <dbReference type="ARBA" id="ARBA00004838"/>
    </source>
</evidence>